<dbReference type="InterPro" id="IPR003593">
    <property type="entry name" value="AAA+_ATPase"/>
</dbReference>
<dbReference type="InterPro" id="IPR003439">
    <property type="entry name" value="ABC_transporter-like_ATP-bd"/>
</dbReference>
<dbReference type="GO" id="GO:0005524">
    <property type="term" value="F:ATP binding"/>
    <property type="evidence" value="ECO:0007669"/>
    <property type="project" value="UniProtKB-KW"/>
</dbReference>
<dbReference type="PROSITE" id="PS00211">
    <property type="entry name" value="ABC_TRANSPORTER_1"/>
    <property type="match status" value="1"/>
</dbReference>
<comment type="caution">
    <text evidence="8">The sequence shown here is derived from an EMBL/GenBank/DDBJ whole genome shotgun (WGS) entry which is preliminary data.</text>
</comment>
<keyword evidence="3" id="KW-0677">Repeat</keyword>
<evidence type="ECO:0000256" key="5">
    <source>
        <dbReference type="ARBA" id="ARBA00022840"/>
    </source>
</evidence>
<evidence type="ECO:0000256" key="1">
    <source>
        <dbReference type="ARBA" id="ARBA00022448"/>
    </source>
</evidence>
<dbReference type="RefSeq" id="WP_422920588.1">
    <property type="nucleotide sequence ID" value="NZ_JAMZEJ010000008.1"/>
</dbReference>
<dbReference type="Proteomes" id="UP001524547">
    <property type="component" value="Unassembled WGS sequence"/>
</dbReference>
<evidence type="ECO:0000259" key="7">
    <source>
        <dbReference type="PROSITE" id="PS50893"/>
    </source>
</evidence>
<organism evidence="8 9">
    <name type="scientific">Rhizosaccharibacter radicis</name>
    <dbReference type="NCBI Taxonomy" id="2782605"/>
    <lineage>
        <taxon>Bacteria</taxon>
        <taxon>Pseudomonadati</taxon>
        <taxon>Pseudomonadota</taxon>
        <taxon>Alphaproteobacteria</taxon>
        <taxon>Acetobacterales</taxon>
        <taxon>Acetobacteraceae</taxon>
        <taxon>Rhizosaccharibacter</taxon>
    </lineage>
</organism>
<dbReference type="EMBL" id="JAMZEJ010000008">
    <property type="protein sequence ID" value="MCQ8241834.1"/>
    <property type="molecule type" value="Genomic_DNA"/>
</dbReference>
<evidence type="ECO:0000256" key="2">
    <source>
        <dbReference type="ARBA" id="ARBA00022597"/>
    </source>
</evidence>
<feature type="domain" description="ABC transporter" evidence="7">
    <location>
        <begin position="86"/>
        <end position="322"/>
    </location>
</feature>
<sequence length="581" mass="62106">MVDRDMARLSPGDDAAPANGADAGRDGGRADPAGHARGSAPDGGPRDHRDGAPDGGRGTASSHGRSGPGSATGVPAADAGSGDVVLEIDNAAKIFPGNIVALENASLRIRAGEVHCLLGANGAGKSTLLKIIAGAHLPSHGTLRLNGQPRRFRSPQEAALAGISMIYQELDLVPQLTVGQNMLLGRVPRRFGLIDRRRRREIAAAALARVGAGFGPDAVVESLSIANQQLAAIARSLTMDARLIIMDEPSAALNEVELRRVFGVIRELTRQGIAILYVSHRMAELREIGDRVTVLRNGRTVDTFALAATDERTLVEAVLGREQALVERSARPAAIGSVTLDVRRLEGGQGLSVRDLMLRQGEIVGLSGLNGSGRTSFLRSLFGDARWTGEVILNGQPFHPASPADAIRQGVALVPEDRKTQGLVLDASICRNAMLPSLRRRRLLTHDGLRRAARPVLADLSTRFHSLDQPVRQLSGGNQQKIVFAKWVLEGSRLLLLDEPSRGLDVGAKAELYALVRRLADDGAAILVASSELDEIFGRCDRIWVFHEGRNVRCFDPDRDTRDDILKAGLVGADHPEEPLA</sequence>
<proteinExistence type="predicted"/>
<evidence type="ECO:0000256" key="3">
    <source>
        <dbReference type="ARBA" id="ARBA00022737"/>
    </source>
</evidence>
<dbReference type="PANTHER" id="PTHR43790">
    <property type="entry name" value="CARBOHYDRATE TRANSPORT ATP-BINDING PROTEIN MG119-RELATED"/>
    <property type="match status" value="1"/>
</dbReference>
<dbReference type="CDD" id="cd03215">
    <property type="entry name" value="ABC_Carb_Monos_II"/>
    <property type="match status" value="1"/>
</dbReference>
<dbReference type="InterPro" id="IPR017871">
    <property type="entry name" value="ABC_transporter-like_CS"/>
</dbReference>
<dbReference type="PROSITE" id="PS50893">
    <property type="entry name" value="ABC_TRANSPORTER_2"/>
    <property type="match status" value="2"/>
</dbReference>
<keyword evidence="9" id="KW-1185">Reference proteome</keyword>
<name>A0ABT1VZR0_9PROT</name>
<feature type="compositionally biased region" description="Basic and acidic residues" evidence="6">
    <location>
        <begin position="23"/>
        <end position="34"/>
    </location>
</feature>
<dbReference type="Pfam" id="PF00005">
    <property type="entry name" value="ABC_tran"/>
    <property type="match status" value="2"/>
</dbReference>
<feature type="domain" description="ABC transporter" evidence="7">
    <location>
        <begin position="335"/>
        <end position="573"/>
    </location>
</feature>
<dbReference type="SUPFAM" id="SSF52540">
    <property type="entry name" value="P-loop containing nucleoside triphosphate hydrolases"/>
    <property type="match status" value="2"/>
</dbReference>
<dbReference type="InterPro" id="IPR050107">
    <property type="entry name" value="ABC_carbohydrate_import_ATPase"/>
</dbReference>
<evidence type="ECO:0000256" key="4">
    <source>
        <dbReference type="ARBA" id="ARBA00022741"/>
    </source>
</evidence>
<dbReference type="SMART" id="SM00382">
    <property type="entry name" value="AAA"/>
    <property type="match status" value="2"/>
</dbReference>
<dbReference type="CDD" id="cd03216">
    <property type="entry name" value="ABC_Carb_Monos_I"/>
    <property type="match status" value="1"/>
</dbReference>
<gene>
    <name evidence="8" type="ORF">NFI88_13410</name>
</gene>
<dbReference type="PANTHER" id="PTHR43790:SF9">
    <property type="entry name" value="GALACTOFURANOSE TRANSPORTER ATP-BINDING PROTEIN YTFR"/>
    <property type="match status" value="1"/>
</dbReference>
<evidence type="ECO:0000256" key="6">
    <source>
        <dbReference type="SAM" id="MobiDB-lite"/>
    </source>
</evidence>
<feature type="region of interest" description="Disordered" evidence="6">
    <location>
        <begin position="1"/>
        <end position="77"/>
    </location>
</feature>
<keyword evidence="1" id="KW-0813">Transport</keyword>
<feature type="compositionally biased region" description="Low complexity" evidence="6">
    <location>
        <begin position="12"/>
        <end position="22"/>
    </location>
</feature>
<keyword evidence="4" id="KW-0547">Nucleotide-binding</keyword>
<reference evidence="8 9" key="1">
    <citation type="submission" date="2022-06" db="EMBL/GenBank/DDBJ databases">
        <title>Rhizosaccharibacter gen. nov. sp. nov. KSS12, endophytic bacteria isolated from sugarcane.</title>
        <authorList>
            <person name="Pitiwittayakul N."/>
        </authorList>
    </citation>
    <scope>NUCLEOTIDE SEQUENCE [LARGE SCALE GENOMIC DNA]</scope>
    <source>
        <strain evidence="8 9">KSS12</strain>
    </source>
</reference>
<keyword evidence="2" id="KW-0762">Sugar transport</keyword>
<protein>
    <submittedName>
        <fullName evidence="8">Sugar ABC transporter ATP-binding protein</fullName>
    </submittedName>
</protein>
<evidence type="ECO:0000313" key="8">
    <source>
        <dbReference type="EMBL" id="MCQ8241834.1"/>
    </source>
</evidence>
<dbReference type="Gene3D" id="3.40.50.300">
    <property type="entry name" value="P-loop containing nucleotide triphosphate hydrolases"/>
    <property type="match status" value="2"/>
</dbReference>
<keyword evidence="5 8" id="KW-0067">ATP-binding</keyword>
<evidence type="ECO:0000313" key="9">
    <source>
        <dbReference type="Proteomes" id="UP001524547"/>
    </source>
</evidence>
<accession>A0ABT1VZR0</accession>
<dbReference type="InterPro" id="IPR027417">
    <property type="entry name" value="P-loop_NTPase"/>
</dbReference>